<dbReference type="InterPro" id="IPR000719">
    <property type="entry name" value="Prot_kinase_dom"/>
</dbReference>
<evidence type="ECO:0000259" key="10">
    <source>
        <dbReference type="PROSITE" id="PS50011"/>
    </source>
</evidence>
<evidence type="ECO:0000313" key="11">
    <source>
        <dbReference type="EMBL" id="PYI05879.1"/>
    </source>
</evidence>
<keyword evidence="2" id="KW-0723">Serine/threonine-protein kinase</keyword>
<evidence type="ECO:0000256" key="9">
    <source>
        <dbReference type="SAM" id="MobiDB-lite"/>
    </source>
</evidence>
<dbReference type="PROSITE" id="PS00108">
    <property type="entry name" value="PROTEIN_KINASE_ST"/>
    <property type="match status" value="1"/>
</dbReference>
<dbReference type="VEuPathDB" id="FungiDB:BO78DRAFT_387321"/>
<keyword evidence="6 8" id="KW-0067">ATP-binding</keyword>
<dbReference type="SMART" id="SM00220">
    <property type="entry name" value="S_TKc"/>
    <property type="match status" value="1"/>
</dbReference>
<evidence type="ECO:0000256" key="1">
    <source>
        <dbReference type="ARBA" id="ARBA00012513"/>
    </source>
</evidence>
<feature type="compositionally biased region" description="Basic residues" evidence="9">
    <location>
        <begin position="59"/>
        <end position="79"/>
    </location>
</feature>
<comment type="similarity">
    <text evidence="7">Belongs to the protein kinase superfamily. CMGC Ser/Thr protein kinase family.</text>
</comment>
<dbReference type="PANTHER" id="PTHR24058:SF103">
    <property type="entry name" value="SERINE_THREONINE-PROTEIN KINASE PRP4 HOMOLOG"/>
    <property type="match status" value="1"/>
</dbReference>
<dbReference type="InterPro" id="IPR044092">
    <property type="entry name" value="STKc_PRP4"/>
</dbReference>
<feature type="compositionally biased region" description="Low complexity" evidence="9">
    <location>
        <begin position="308"/>
        <end position="328"/>
    </location>
</feature>
<keyword evidence="4 8" id="KW-0547">Nucleotide-binding</keyword>
<keyword evidence="5 11" id="KW-0418">Kinase</keyword>
<dbReference type="OrthoDB" id="9332038at2759"/>
<dbReference type="InterPro" id="IPR011009">
    <property type="entry name" value="Kinase-like_dom_sf"/>
</dbReference>
<dbReference type="PROSITE" id="PS00107">
    <property type="entry name" value="PROTEIN_KINASE_ATP"/>
    <property type="match status" value="1"/>
</dbReference>
<feature type="compositionally biased region" description="Basic and acidic residues" evidence="9">
    <location>
        <begin position="378"/>
        <end position="388"/>
    </location>
</feature>
<dbReference type="PROSITE" id="PS50011">
    <property type="entry name" value="PROTEIN_KINASE_DOM"/>
    <property type="match status" value="1"/>
</dbReference>
<dbReference type="Gene3D" id="1.10.510.10">
    <property type="entry name" value="Transferase(Phosphotransferase) domain 1"/>
    <property type="match status" value="1"/>
</dbReference>
<keyword evidence="3" id="KW-0808">Transferase</keyword>
<feature type="compositionally biased region" description="Low complexity" evidence="9">
    <location>
        <begin position="8"/>
        <end position="24"/>
    </location>
</feature>
<dbReference type="Pfam" id="PF00069">
    <property type="entry name" value="Pkinase"/>
    <property type="match status" value="1"/>
</dbReference>
<dbReference type="InterPro" id="IPR050494">
    <property type="entry name" value="Ser_Thr_dual-spec_kinase"/>
</dbReference>
<evidence type="ECO:0000256" key="8">
    <source>
        <dbReference type="PROSITE-ProRule" id="PRU10141"/>
    </source>
</evidence>
<dbReference type="SUPFAM" id="SSF56112">
    <property type="entry name" value="Protein kinase-like (PK-like)"/>
    <property type="match status" value="1"/>
</dbReference>
<dbReference type="EMBL" id="KZ826354">
    <property type="protein sequence ID" value="PYI05879.1"/>
    <property type="molecule type" value="Genomic_DNA"/>
</dbReference>
<accession>A0A319EVP7</accession>
<name>A0A319EVP7_ASPSB</name>
<feature type="domain" description="Protein kinase" evidence="10">
    <location>
        <begin position="492"/>
        <end position="810"/>
    </location>
</feature>
<dbReference type="STRING" id="1448318.A0A319EVP7"/>
<evidence type="ECO:0000256" key="3">
    <source>
        <dbReference type="ARBA" id="ARBA00022679"/>
    </source>
</evidence>
<evidence type="ECO:0000256" key="4">
    <source>
        <dbReference type="ARBA" id="ARBA00022741"/>
    </source>
</evidence>
<dbReference type="FunFam" id="1.10.510.10:FF:000078">
    <property type="entry name" value="Serine/threonine-protein kinase PRP4 homolog"/>
    <property type="match status" value="1"/>
</dbReference>
<evidence type="ECO:0000256" key="7">
    <source>
        <dbReference type="ARBA" id="ARBA00023596"/>
    </source>
</evidence>
<evidence type="ECO:0000313" key="12">
    <source>
        <dbReference type="Proteomes" id="UP000248423"/>
    </source>
</evidence>
<evidence type="ECO:0000256" key="6">
    <source>
        <dbReference type="ARBA" id="ARBA00022840"/>
    </source>
</evidence>
<dbReference type="Gene3D" id="3.30.200.20">
    <property type="entry name" value="Phosphorylase Kinase, domain 1"/>
    <property type="match status" value="1"/>
</dbReference>
<protein>
    <recommendedName>
        <fullName evidence="1">non-specific serine/threonine protein kinase</fullName>
        <ecNumber evidence="1">2.7.11.1</ecNumber>
    </recommendedName>
</protein>
<reference evidence="11 12" key="1">
    <citation type="submission" date="2018-02" db="EMBL/GenBank/DDBJ databases">
        <title>The genomes of Aspergillus section Nigri reveals drivers in fungal speciation.</title>
        <authorList>
            <consortium name="DOE Joint Genome Institute"/>
            <person name="Vesth T.C."/>
            <person name="Nybo J."/>
            <person name="Theobald S."/>
            <person name="Brandl J."/>
            <person name="Frisvad J.C."/>
            <person name="Nielsen K.F."/>
            <person name="Lyhne E.K."/>
            <person name="Kogle M.E."/>
            <person name="Kuo A."/>
            <person name="Riley R."/>
            <person name="Clum A."/>
            <person name="Nolan M."/>
            <person name="Lipzen A."/>
            <person name="Salamov A."/>
            <person name="Henrissat B."/>
            <person name="Wiebenga A."/>
            <person name="De vries R.P."/>
            <person name="Grigoriev I.V."/>
            <person name="Mortensen U.H."/>
            <person name="Andersen M.R."/>
            <person name="Baker S.E."/>
        </authorList>
    </citation>
    <scope>NUCLEOTIDE SEQUENCE [LARGE SCALE GENOMIC DNA]</scope>
    <source>
        <strain evidence="11 12">CBS 121057</strain>
    </source>
</reference>
<dbReference type="GO" id="GO:0004674">
    <property type="term" value="F:protein serine/threonine kinase activity"/>
    <property type="evidence" value="ECO:0007669"/>
    <property type="project" value="UniProtKB-KW"/>
</dbReference>
<dbReference type="GO" id="GO:0005524">
    <property type="term" value="F:ATP binding"/>
    <property type="evidence" value="ECO:0007669"/>
    <property type="project" value="UniProtKB-UniRule"/>
</dbReference>
<sequence>MASRRSRSPSTPSEGEIIESGSETKATTSKLPLNGSMVDPPTRASTASATRSPPTLSRSPRHRRSRTRTRSPSRTRSRSPYRDHRGYKRRRDDDYDYDREYDYDHDDRRYRHDPPRRVGSRYDDSRYYGRGQSDRRARQYHDYDREENYGDGLRYSDDSDRRREKRARTRSRSPYREVRKPKQYSGDEWESQREESTASRDHRDHRMRPSIEQSVSERGNTPVVAPGVKQDAETQKPQVQPASATSHPRVDSMNEIPETQEEHIPAEPVDEAAQLEARRKRREAIRAKYRGQATPMRLQALHIAGSRDSSTPSVDTTASTSAVSEAAPLSAPQTPADSPGESFSDFKIGKDADLMNNDAPVNGVDKDEPSAADYDPTLDMKAEKERHGAGGVNEELSAASYDETQTSRQDILLPDAVQPPEPKAKDPYDMFAEDDDDDMFAEETQDTAQPTHASAKSAVPQPKELDISMMDNWDDPEGYYNVRLGELINGRYHVQQNLGKGMFSSVVRATDSKTGGLVAIKIIRQNDTMKKAGMKEIGILEQLHEADPEDKKHIIKFERYFDHKGHLCMVFENLSMNLREVLKKFGRDVGLNLRAIRAYAQQIFLGLSLLRKCNILHADLKPDNLLVNEQRNILKVCDLGSASPATENEITPYLVSRFYRAPEIILGIPYDHAIDVWSIGCTLFELYTGKILFTGRNNNQMLRSVMECRGKYPPKLLRRGSLTPMHFDDMLNFLSMEEDKITGRPVTRVLDFKKPTRDLKTRLMGGKETRGMTDGEAKELAQFVDLLDRCLSLNPEKRCTPTEALKHPFLCRPKA</sequence>
<gene>
    <name evidence="11" type="ORF">BO78DRAFT_387321</name>
</gene>
<feature type="compositionally biased region" description="Basic residues" evidence="9">
    <location>
        <begin position="163"/>
        <end position="173"/>
    </location>
</feature>
<dbReference type="GO" id="GO:0045292">
    <property type="term" value="P:mRNA cis splicing, via spliceosome"/>
    <property type="evidence" value="ECO:0007669"/>
    <property type="project" value="InterPro"/>
</dbReference>
<dbReference type="EC" id="2.7.11.1" evidence="1"/>
<feature type="compositionally biased region" description="Basic residues" evidence="9">
    <location>
        <begin position="278"/>
        <end position="289"/>
    </location>
</feature>
<dbReference type="CDD" id="cd14135">
    <property type="entry name" value="STKc_PRP4"/>
    <property type="match status" value="1"/>
</dbReference>
<dbReference type="AlphaFoldDB" id="A0A319EVP7"/>
<evidence type="ECO:0000256" key="2">
    <source>
        <dbReference type="ARBA" id="ARBA00022527"/>
    </source>
</evidence>
<keyword evidence="12" id="KW-1185">Reference proteome</keyword>
<feature type="region of interest" description="Disordered" evidence="9">
    <location>
        <begin position="1"/>
        <end position="433"/>
    </location>
</feature>
<feature type="compositionally biased region" description="Basic and acidic residues" evidence="9">
    <location>
        <begin position="80"/>
        <end position="162"/>
    </location>
</feature>
<dbReference type="Proteomes" id="UP000248423">
    <property type="component" value="Unassembled WGS sequence"/>
</dbReference>
<organism evidence="11 12">
    <name type="scientific">Aspergillus sclerotiicarbonarius (strain CBS 121057 / IBT 28362)</name>
    <dbReference type="NCBI Taxonomy" id="1448318"/>
    <lineage>
        <taxon>Eukaryota</taxon>
        <taxon>Fungi</taxon>
        <taxon>Dikarya</taxon>
        <taxon>Ascomycota</taxon>
        <taxon>Pezizomycotina</taxon>
        <taxon>Eurotiomycetes</taxon>
        <taxon>Eurotiomycetidae</taxon>
        <taxon>Eurotiales</taxon>
        <taxon>Aspergillaceae</taxon>
        <taxon>Aspergillus</taxon>
        <taxon>Aspergillus subgen. Circumdati</taxon>
    </lineage>
</organism>
<dbReference type="InterPro" id="IPR008271">
    <property type="entry name" value="Ser/Thr_kinase_AS"/>
</dbReference>
<feature type="compositionally biased region" description="Polar residues" evidence="9">
    <location>
        <begin position="235"/>
        <end position="246"/>
    </location>
</feature>
<evidence type="ECO:0000256" key="5">
    <source>
        <dbReference type="ARBA" id="ARBA00022777"/>
    </source>
</evidence>
<proteinExistence type="inferred from homology"/>
<feature type="compositionally biased region" description="Basic and acidic residues" evidence="9">
    <location>
        <begin position="190"/>
        <end position="209"/>
    </location>
</feature>
<dbReference type="PANTHER" id="PTHR24058">
    <property type="entry name" value="DUAL SPECIFICITY PROTEIN KINASE"/>
    <property type="match status" value="1"/>
</dbReference>
<feature type="binding site" evidence="8">
    <location>
        <position position="521"/>
    </location>
    <ligand>
        <name>ATP</name>
        <dbReference type="ChEBI" id="CHEBI:30616"/>
    </ligand>
</feature>
<dbReference type="InterPro" id="IPR017441">
    <property type="entry name" value="Protein_kinase_ATP_BS"/>
</dbReference>